<dbReference type="GO" id="GO:0003735">
    <property type="term" value="F:structural constituent of ribosome"/>
    <property type="evidence" value="ECO:0007669"/>
    <property type="project" value="InterPro"/>
</dbReference>
<dbReference type="InterPro" id="IPR037121">
    <property type="entry name" value="Ribosomal_bL25_C"/>
</dbReference>
<dbReference type="AlphaFoldDB" id="A0A1H7YIR2"/>
<dbReference type="NCBIfam" id="TIGR00731">
    <property type="entry name" value="bL25_bact_ctc"/>
    <property type="match status" value="1"/>
</dbReference>
<dbReference type="PANTHER" id="PTHR33284:SF1">
    <property type="entry name" value="RIBOSOMAL PROTEIN L25_GLN-TRNA SYNTHETASE, ANTI-CODON-BINDING DOMAIN-CONTAINING PROTEIN"/>
    <property type="match status" value="1"/>
</dbReference>
<comment type="function">
    <text evidence="5">This is one of the proteins that binds to the 5S RNA in the ribosome where it forms part of the central protuberance.</text>
</comment>
<dbReference type="InterPro" id="IPR020057">
    <property type="entry name" value="Ribosomal_bL25_b-dom"/>
</dbReference>
<keyword evidence="9" id="KW-1185">Reference proteome</keyword>
<keyword evidence="4 5" id="KW-0687">Ribonucleoprotein</keyword>
<feature type="domain" description="Large ribosomal subunit protein bL25 L25" evidence="6">
    <location>
        <begin position="6"/>
        <end position="96"/>
    </location>
</feature>
<evidence type="ECO:0000256" key="5">
    <source>
        <dbReference type="HAMAP-Rule" id="MF_01334"/>
    </source>
</evidence>
<dbReference type="HAMAP" id="MF_01334">
    <property type="entry name" value="Ribosomal_bL25_CTC"/>
    <property type="match status" value="1"/>
</dbReference>
<dbReference type="Pfam" id="PF14693">
    <property type="entry name" value="Ribosomal_TL5_C"/>
    <property type="match status" value="1"/>
</dbReference>
<dbReference type="InterPro" id="IPR029751">
    <property type="entry name" value="Ribosomal_L25_dom"/>
</dbReference>
<dbReference type="Pfam" id="PF01386">
    <property type="entry name" value="Ribosomal_L25p"/>
    <property type="match status" value="1"/>
</dbReference>
<dbReference type="InterPro" id="IPR011035">
    <property type="entry name" value="Ribosomal_bL25/Gln-tRNA_synth"/>
</dbReference>
<evidence type="ECO:0000259" key="6">
    <source>
        <dbReference type="Pfam" id="PF01386"/>
    </source>
</evidence>
<proteinExistence type="inferred from homology"/>
<evidence type="ECO:0000313" key="8">
    <source>
        <dbReference type="EMBL" id="SEM45724.1"/>
    </source>
</evidence>
<dbReference type="InterPro" id="IPR020930">
    <property type="entry name" value="Ribosomal_uL5_bac-type"/>
</dbReference>
<dbReference type="CDD" id="cd00495">
    <property type="entry name" value="Ribosomal_L25_TL5_CTC"/>
    <property type="match status" value="1"/>
</dbReference>
<evidence type="ECO:0000313" key="9">
    <source>
        <dbReference type="Proteomes" id="UP000198744"/>
    </source>
</evidence>
<dbReference type="GO" id="GO:0022625">
    <property type="term" value="C:cytosolic large ribosomal subunit"/>
    <property type="evidence" value="ECO:0007669"/>
    <property type="project" value="TreeGrafter"/>
</dbReference>
<dbReference type="InterPro" id="IPR020056">
    <property type="entry name" value="Rbsml_bL25/Gln-tRNA_synth_N"/>
</dbReference>
<comment type="similarity">
    <text evidence="5">Belongs to the bacterial ribosomal protein bL25 family. CTC subfamily.</text>
</comment>
<evidence type="ECO:0000256" key="3">
    <source>
        <dbReference type="ARBA" id="ARBA00022980"/>
    </source>
</evidence>
<evidence type="ECO:0000256" key="4">
    <source>
        <dbReference type="ARBA" id="ARBA00023274"/>
    </source>
</evidence>
<dbReference type="InterPro" id="IPR001021">
    <property type="entry name" value="Ribosomal_bL25_long"/>
</dbReference>
<sequence>MEARELKATLRENSGKGSAKRLRRKGLIPAVLYGPGTETLSLSVDASDLKTIRKGHEDNMFIKLLIDEAGKQVEKNSLIKEIQTEPLTGDVFHADFYAVRSDHKVTLEVPIHFTGQPVGIEKGGELQHLRREIKVSCLPAALPEFIPLDISGLDVGDSILIRDMHLPENISCVDSEDIAVVTVSALHAAKKEEAAEGAGEPAE</sequence>
<dbReference type="SUPFAM" id="SSF50715">
    <property type="entry name" value="Ribosomal protein L25-like"/>
    <property type="match status" value="1"/>
</dbReference>
<dbReference type="Proteomes" id="UP000198744">
    <property type="component" value="Unassembled WGS sequence"/>
</dbReference>
<dbReference type="Gene3D" id="2.40.240.10">
    <property type="entry name" value="Ribosomal Protein L25, Chain P"/>
    <property type="match status" value="1"/>
</dbReference>
<evidence type="ECO:0000256" key="2">
    <source>
        <dbReference type="ARBA" id="ARBA00022884"/>
    </source>
</evidence>
<dbReference type="RefSeq" id="WP_093883815.1">
    <property type="nucleotide sequence ID" value="NZ_FOBS01000016.1"/>
</dbReference>
<dbReference type="NCBIfam" id="NF004139">
    <property type="entry name" value="PRK05618.4-2"/>
    <property type="match status" value="1"/>
</dbReference>
<dbReference type="EMBL" id="FOBS01000016">
    <property type="protein sequence ID" value="SEM45724.1"/>
    <property type="molecule type" value="Genomic_DNA"/>
</dbReference>
<organism evidence="8 9">
    <name type="scientific">Syntrophus gentianae</name>
    <dbReference type="NCBI Taxonomy" id="43775"/>
    <lineage>
        <taxon>Bacteria</taxon>
        <taxon>Pseudomonadati</taxon>
        <taxon>Thermodesulfobacteriota</taxon>
        <taxon>Syntrophia</taxon>
        <taxon>Syntrophales</taxon>
        <taxon>Syntrophaceae</taxon>
        <taxon>Syntrophus</taxon>
    </lineage>
</organism>
<dbReference type="GO" id="GO:0006412">
    <property type="term" value="P:translation"/>
    <property type="evidence" value="ECO:0007669"/>
    <property type="project" value="UniProtKB-UniRule"/>
</dbReference>
<feature type="domain" description="Large ribosomal subunit protein bL25 beta" evidence="7">
    <location>
        <begin position="104"/>
        <end position="185"/>
    </location>
</feature>
<evidence type="ECO:0000256" key="1">
    <source>
        <dbReference type="ARBA" id="ARBA00022730"/>
    </source>
</evidence>
<keyword evidence="2 5" id="KW-0694">RNA-binding</keyword>
<dbReference type="OrthoDB" id="9786489at2"/>
<name>A0A1H7YIR2_9BACT</name>
<reference evidence="8 9" key="1">
    <citation type="submission" date="2016-10" db="EMBL/GenBank/DDBJ databases">
        <authorList>
            <person name="de Groot N.N."/>
        </authorList>
    </citation>
    <scope>NUCLEOTIDE SEQUENCE [LARGE SCALE GENOMIC DNA]</scope>
    <source>
        <strain evidence="8 9">DSM 8423</strain>
    </source>
</reference>
<keyword evidence="3 5" id="KW-0689">Ribosomal protein</keyword>
<accession>A0A1H7YIR2</accession>
<dbReference type="GO" id="GO:0008097">
    <property type="term" value="F:5S rRNA binding"/>
    <property type="evidence" value="ECO:0007669"/>
    <property type="project" value="InterPro"/>
</dbReference>
<dbReference type="Gene3D" id="2.170.120.20">
    <property type="entry name" value="Ribosomal protein L25, beta domain"/>
    <property type="match status" value="1"/>
</dbReference>
<evidence type="ECO:0000259" key="7">
    <source>
        <dbReference type="Pfam" id="PF14693"/>
    </source>
</evidence>
<comment type="subunit">
    <text evidence="5">Part of the 50S ribosomal subunit; part of the 5S rRNA/L5/L18/L25 subcomplex. Contacts the 5S rRNA. Binds to the 5S rRNA independently of L5 and L18.</text>
</comment>
<protein>
    <recommendedName>
        <fullName evidence="5">Large ribosomal subunit protein bL25</fullName>
    </recommendedName>
    <alternativeName>
        <fullName evidence="5">General stress protein CTC</fullName>
    </alternativeName>
</protein>
<keyword evidence="1 5" id="KW-0699">rRNA-binding</keyword>
<dbReference type="PANTHER" id="PTHR33284">
    <property type="entry name" value="RIBOSOMAL PROTEIN L25/GLN-TRNA SYNTHETASE, ANTI-CODON-BINDING DOMAIN-CONTAINING PROTEIN"/>
    <property type="match status" value="1"/>
</dbReference>
<dbReference type="STRING" id="43775.SAMN04489760_11666"/>
<gene>
    <name evidence="5" type="primary">rplY</name>
    <name evidence="5" type="synonym">ctc</name>
    <name evidence="8" type="ORF">SAMN04489760_11666</name>
</gene>